<protein>
    <recommendedName>
        <fullName evidence="7">Carrier domain-containing protein</fullName>
    </recommendedName>
</protein>
<dbReference type="EMBL" id="BAAATA010000013">
    <property type="protein sequence ID" value="GAA2489809.1"/>
    <property type="molecule type" value="Genomic_DNA"/>
</dbReference>
<evidence type="ECO:0000256" key="1">
    <source>
        <dbReference type="ARBA" id="ARBA00001957"/>
    </source>
</evidence>
<reference evidence="8 9" key="1">
    <citation type="journal article" date="2019" name="Int. J. Syst. Evol. Microbiol.">
        <title>The Global Catalogue of Microorganisms (GCM) 10K type strain sequencing project: providing services to taxonomists for standard genome sequencing and annotation.</title>
        <authorList>
            <consortium name="The Broad Institute Genomics Platform"/>
            <consortium name="The Broad Institute Genome Sequencing Center for Infectious Disease"/>
            <person name="Wu L."/>
            <person name="Ma J."/>
        </authorList>
    </citation>
    <scope>NUCLEOTIDE SEQUENCE [LARGE SCALE GENOMIC DNA]</scope>
    <source>
        <strain evidence="8 9">JCM 6307</strain>
    </source>
</reference>
<dbReference type="Pfam" id="PF13193">
    <property type="entry name" value="AMP-binding_C"/>
    <property type="match status" value="4"/>
</dbReference>
<dbReference type="PROSITE" id="PS00455">
    <property type="entry name" value="AMP_BINDING"/>
    <property type="match status" value="3"/>
</dbReference>
<dbReference type="CDD" id="cd17652">
    <property type="entry name" value="A_NRPS_CmdD_like"/>
    <property type="match status" value="1"/>
</dbReference>
<dbReference type="InterPro" id="IPR006162">
    <property type="entry name" value="Ppantetheine_attach_site"/>
</dbReference>
<dbReference type="InterPro" id="IPR001031">
    <property type="entry name" value="Thioesterase"/>
</dbReference>
<dbReference type="PANTHER" id="PTHR45527:SF1">
    <property type="entry name" value="FATTY ACID SYNTHASE"/>
    <property type="match status" value="1"/>
</dbReference>
<dbReference type="Gene3D" id="3.40.50.1820">
    <property type="entry name" value="alpha/beta hydrolase"/>
    <property type="match status" value="1"/>
</dbReference>
<evidence type="ECO:0000256" key="2">
    <source>
        <dbReference type="ARBA" id="ARBA00022450"/>
    </source>
</evidence>
<dbReference type="NCBIfam" id="NF003417">
    <property type="entry name" value="PRK04813.1"/>
    <property type="match status" value="4"/>
</dbReference>
<dbReference type="Gene3D" id="3.30.559.10">
    <property type="entry name" value="Chloramphenicol acetyltransferase-like domain"/>
    <property type="match status" value="5"/>
</dbReference>
<keyword evidence="3" id="KW-0597">Phosphoprotein</keyword>
<dbReference type="InterPro" id="IPR020806">
    <property type="entry name" value="PKS_PP-bd"/>
</dbReference>
<dbReference type="CDD" id="cd05930">
    <property type="entry name" value="A_NRPS"/>
    <property type="match status" value="2"/>
</dbReference>
<dbReference type="InterPro" id="IPR010071">
    <property type="entry name" value="AA_adenyl_dom"/>
</dbReference>
<dbReference type="NCBIfam" id="TIGR01720">
    <property type="entry name" value="NRPS-para261"/>
    <property type="match status" value="1"/>
</dbReference>
<dbReference type="SUPFAM" id="SSF53474">
    <property type="entry name" value="alpha/beta-Hydrolases"/>
    <property type="match status" value="1"/>
</dbReference>
<dbReference type="Pfam" id="PF00668">
    <property type="entry name" value="Condensation"/>
    <property type="match status" value="5"/>
</dbReference>
<evidence type="ECO:0000313" key="8">
    <source>
        <dbReference type="EMBL" id="GAA2489809.1"/>
    </source>
</evidence>
<evidence type="ECO:0000256" key="4">
    <source>
        <dbReference type="ARBA" id="ARBA00022737"/>
    </source>
</evidence>
<evidence type="ECO:0000313" key="9">
    <source>
        <dbReference type="Proteomes" id="UP001501358"/>
    </source>
</evidence>
<dbReference type="CDD" id="cd19543">
    <property type="entry name" value="DCL_NRPS"/>
    <property type="match status" value="2"/>
</dbReference>
<feature type="region of interest" description="Disordered" evidence="6">
    <location>
        <begin position="4658"/>
        <end position="4679"/>
    </location>
</feature>
<dbReference type="CDD" id="cd19540">
    <property type="entry name" value="LCL_NRPS-like"/>
    <property type="match status" value="2"/>
</dbReference>
<comment type="caution">
    <text evidence="8">The sequence shown here is derived from an EMBL/GenBank/DDBJ whole genome shotgun (WGS) entry which is preliminary data.</text>
</comment>
<dbReference type="PROSITE" id="PS00012">
    <property type="entry name" value="PHOSPHOPANTETHEINE"/>
    <property type="match status" value="4"/>
</dbReference>
<dbReference type="Pfam" id="PF00501">
    <property type="entry name" value="AMP-binding"/>
    <property type="match status" value="4"/>
</dbReference>
<name>A0ABN3LT84_9ACTN</name>
<dbReference type="Pfam" id="PF00550">
    <property type="entry name" value="PP-binding"/>
    <property type="match status" value="4"/>
</dbReference>
<dbReference type="NCBIfam" id="TIGR01733">
    <property type="entry name" value="AA-adenyl-dom"/>
    <property type="match status" value="4"/>
</dbReference>
<dbReference type="InterPro" id="IPR001242">
    <property type="entry name" value="Condensation_dom"/>
</dbReference>
<evidence type="ECO:0000259" key="7">
    <source>
        <dbReference type="PROSITE" id="PS50075"/>
    </source>
</evidence>
<organism evidence="8 9">
    <name type="scientific">Streptomyces thermolineatus</name>
    <dbReference type="NCBI Taxonomy" id="44033"/>
    <lineage>
        <taxon>Bacteria</taxon>
        <taxon>Bacillati</taxon>
        <taxon>Actinomycetota</taxon>
        <taxon>Actinomycetes</taxon>
        <taxon>Kitasatosporales</taxon>
        <taxon>Streptomycetaceae</taxon>
        <taxon>Streptomyces</taxon>
    </lineage>
</organism>
<dbReference type="Gene3D" id="3.30.559.30">
    <property type="entry name" value="Nonribosomal peptide synthetase, condensation domain"/>
    <property type="match status" value="5"/>
</dbReference>
<dbReference type="InterPro" id="IPR025110">
    <property type="entry name" value="AMP-bd_C"/>
</dbReference>
<dbReference type="Pfam" id="PF00975">
    <property type="entry name" value="Thioesterase"/>
    <property type="match status" value="1"/>
</dbReference>
<accession>A0ABN3LT84</accession>
<gene>
    <name evidence="8" type="ORF">GCM10010406_27470</name>
</gene>
<keyword evidence="4" id="KW-0677">Repeat</keyword>
<dbReference type="InterPro" id="IPR009081">
    <property type="entry name" value="PP-bd_ACP"/>
</dbReference>
<dbReference type="CDD" id="cd12117">
    <property type="entry name" value="A_NRPS_Srf_like"/>
    <property type="match status" value="1"/>
</dbReference>
<dbReference type="InterPro" id="IPR023213">
    <property type="entry name" value="CAT-like_dom_sf"/>
</dbReference>
<dbReference type="CDD" id="cd19534">
    <property type="entry name" value="E_NRPS"/>
    <property type="match status" value="1"/>
</dbReference>
<evidence type="ECO:0000256" key="5">
    <source>
        <dbReference type="ARBA" id="ARBA00023194"/>
    </source>
</evidence>
<feature type="compositionally biased region" description="Basic and acidic residues" evidence="6">
    <location>
        <begin position="4670"/>
        <end position="4679"/>
    </location>
</feature>
<keyword evidence="5" id="KW-0045">Antibiotic biosynthesis</keyword>
<dbReference type="InterPro" id="IPR036736">
    <property type="entry name" value="ACP-like_sf"/>
</dbReference>
<dbReference type="InterPro" id="IPR020802">
    <property type="entry name" value="TesA-like"/>
</dbReference>
<dbReference type="SMART" id="SM00824">
    <property type="entry name" value="PKS_TE"/>
    <property type="match status" value="1"/>
</dbReference>
<dbReference type="PROSITE" id="PS50075">
    <property type="entry name" value="CARRIER"/>
    <property type="match status" value="4"/>
</dbReference>
<feature type="domain" description="Carrier" evidence="7">
    <location>
        <begin position="999"/>
        <end position="1073"/>
    </location>
</feature>
<dbReference type="SUPFAM" id="SSF47336">
    <property type="entry name" value="ACP-like"/>
    <property type="match status" value="4"/>
</dbReference>
<dbReference type="InterPro" id="IPR020845">
    <property type="entry name" value="AMP-binding_CS"/>
</dbReference>
<proteinExistence type="predicted"/>
<dbReference type="Gene3D" id="1.10.1200.10">
    <property type="entry name" value="ACP-like"/>
    <property type="match status" value="3"/>
</dbReference>
<dbReference type="Proteomes" id="UP001501358">
    <property type="component" value="Unassembled WGS sequence"/>
</dbReference>
<dbReference type="SUPFAM" id="SSF52777">
    <property type="entry name" value="CoA-dependent acyltransferases"/>
    <property type="match status" value="10"/>
</dbReference>
<keyword evidence="9" id="KW-1185">Reference proteome</keyword>
<keyword evidence="2" id="KW-0596">Phosphopantetheine</keyword>
<dbReference type="InterPro" id="IPR045851">
    <property type="entry name" value="AMP-bd_C_sf"/>
</dbReference>
<feature type="domain" description="Carrier" evidence="7">
    <location>
        <begin position="2545"/>
        <end position="2620"/>
    </location>
</feature>
<dbReference type="SUPFAM" id="SSF56801">
    <property type="entry name" value="Acetyl-CoA synthetase-like"/>
    <property type="match status" value="4"/>
</dbReference>
<dbReference type="RefSeq" id="WP_344383469.1">
    <property type="nucleotide sequence ID" value="NZ_BAAATA010000013.1"/>
</dbReference>
<dbReference type="InterPro" id="IPR000873">
    <property type="entry name" value="AMP-dep_synth/lig_dom"/>
</dbReference>
<feature type="compositionally biased region" description="Basic and acidic residues" evidence="6">
    <location>
        <begin position="5026"/>
        <end position="5035"/>
    </location>
</feature>
<sequence>MSQSRIEDILPLSPLQEGLYFHAVYDDRAQDVYTMQFAFDLVGPLDAATMRAAAEALLRRHANLRAGFRERKTGERVQVVLREVELPWSEWDLSGLDAVARDAELSRVMGEERSRRFDLAVAPLLRCALVRLGEGRHRLVVTNHHILLDGWSMPLLARELFALYAAGGDGAGAGLPRVTPYREYLGWLAGRDRAAAEDAWREALAGLEEPTLLAPALTAAAGAAAPDVAGPDVADPSGARPEAVVPQRVVSQLPSGLSARLAEVARGRGLTLNTLVQGAWGLLLGRLTGREDVVFGATVSGRPPEIAGIESMVGLFINTLPVRVSLRPEESLAGLFGRVQEQQTRLMDHQHLGLNEVQRLAGLGELFDTLTVFENYPLDPEGLELPGTGLRIGGVEVNDATHYPVTLAVIPGDELTLRLDHRPDVLDGEAAERLAGRLVRVLEAVADDPDRPVAGVEVLEEAERTRLLVEWNDTARDVPRTTFGRLVEAQAARTPQNEAVVFDGGSLTYGEFNARANRLARLLVEAGAGPESVVALVLPRSVETVVAAVAVLKAGAAYLPVDPAYPAERIAHMLGDARPALVIATAATAATAADAAAAARAASAAGPDTPLLVLDDQEVTGRLERAADTDLTDADRRAPLLPEHPAYVIYTSGSTGRPKGVVVPHEGIANLSAAEIERFDVTPDSRVLQCSSPSFDAAVLELSMALPAGAALVVPPPGPMVGEALTEVLVRHRVTHALITPAALAGLPSTDLPDFRSLVVGGEACPADLAARWSQGRRMVNAYGPTEITVAATMSEPLSGGGVPPIGRPLPNTQAYVLDAALRPVPAGVTGELYIAGAGLARGYLDRAALTAERFVANPFGAPGTRMYRTGDLVRRTGDGELEYVGRADEQVKVRGFRIELGEIESALASHPRVGQVAVVVREDRPGVKQLVAYVVPEAGAPAPEAAGLREHVAAGLPEHMVPAAFVVLDALPVSPNGKLDRRALPAPDFGAAVSAGRAPRTEREELLCGLFAQVLGLPAVGAEDSFFDLGGDSIVSIQLVSRARREGLVFTPREVFEHRTPAALAVVARDPEGASGQGAREADSGVGPVALTPIVHWLRERGGPVDGFCQSVVVRTPAGADAGSLSAALQAVVDHHDALRLRLTRAGGGAVWGLEVPEPGSVDAGTCLLRVDAAGLDGEALRAVVAREAEAARGRLAPESGVMVQAVWFDAGPRAAGRLLLVLHHLVVDGVSWRILLPDLASAWEAVAAGRTPELEPVGTSFRRWSQELAALAQDPARLEELPLWTGMLDGPQELLGDRDLDAREDTVGTVRHVTVTVPAERTEQLLTTVPAAFHAGVDDVLLAAFSLAVTDWRRRKGLRTDGGVLVDLEGHGRHDVVEGVDLSRTVGWFTSLYPVRLDPQVQDWQEVWAAGPEAGRVLKRVKEQLRALPDHGIGYGLLRHLSPQTGPLLAALPAPRIGFNYLGRFPAARAEDTADFAPAPEAEGLGGGVDAAMPVPHALEVNATTHDHADGPRLGATLSWPGGLMPEEDVRDLADTWVRALDALAVHAAGPAAGGRTPSDLALVDLGQQEIDVLEAAHPGLEDVLPLSSLQKGLLFHASYDEGEQDVYTVQLLLDVAGPLDTGALRDAARTLLERHANLRAGFHQEGLCTPVQFVPRRVPLPWYEHDLSGLDAGERDLRAERLLAEDRARRFDLQAPPLLRFTVIRLDDDRYRLVLTNHHILLDGWSTPLLVRELFTLYAQGVRDGEPGAALPRVTPYRDYLAWLAGQDPAAAGRAWREALDGVEPTLLAPADPGRRPAVPERVTVDLPEDLTAALTAWARAHGLTMNTLVQGVWAVLLGRTTGRDDVVFGATVSGRPPEIAGIESMVGLFINTLPVRVRLRDDESLAELFARVQDQQSRLSAHQYTGLTDIRAAAGVTGELFDTLTVFENYPLDPATTRLPGTGLEVLGVDGRDATHYPLTLVALPGRRLQLRLNHRADVIGTREAELLGGRLLRLLEAVAEDPHRPVGRVDVLAAGERERLLTEWNGAVSLGDRAAGTVQGRFAEQVARTPDAVALTAGDVRLTYRELDERANRLAHRLIALGVGPETRVAVLLERSAESVVSVLAVLKAGGAYVPLDPRYPLARLRLIMERTAAAVLLTDRALRDTDIQHEARILVVDDTPGLADESAADPAVAGHPEQLAYIMYTSGSTGVPKGVGITHRDVVALALDSSWDGGNQERVLLHSPQAFDASTYETWVPLLRGGRIVVAPPGELDVRDLARIIAEEGITGLWLTAGLFRIIAEEWPECFAHVREVWSGGDVVPSASVRRVLEAAPGVVVGDGYGPTETTTFATRHLMRAESGVPETVPIGRPLDDMRLYVLDDGLRLVPPGVAGELYIAGAGLARGYVDRPGATAERFVAEPFGPAGSRMYRTGDLVRWTGDGVLEFVGRADEQVKVRGFRIELGEIEALLGRHPALAQAAVIVREDRPGDKRLVAYTVAAAGAEPPLPAELRDRLAAELPAYMVPAAFVALDALPVTANGKLDRRALPAPDYGASSTRRAPRTPQEATLCELFADVLGLAEAGVDDSFFDLGGHSLLATRLVSRVRSAFGVELAVRNLFEAPTPARLAEAVAGAGRARAALLPAQRPERIPMSYGQHRLWFLNRLEGAESPYKIPIMLRLRGRLDEQALRAALGDVVERHESLRTVFAETDGFPHQVVVDAATATPVPVRERVTEEELPHLVDDFVRRGFDLAVDPPLRARLFELGDEEFVLLLVLHHIAGDGWSMNPMSRDFSVAYTARRSGRAPEWAPLPVQYADYSIWQREVLGGEDDPHSQVSRQLGFWRRTLAGIPDELELPFDRPRPAVPTFRGGTVPVTVDPELHRGLVELARENGASLFMVVQAALAALLTRLGAGTDIPLGSPIAGRTDEALDDLVGFFVNTLVLRTDTSGDPTFRELLARVREADLAAYAHQDTPFERLVEILNPARSMSRNPLFQVMLVLQNNTDADLSLPGLDVSVEHSGAHAAQFDLSVDLTERLAGDGTPDGMDGRLDYSADLFDASTAERILGCWLRLLEAAVADADTPVGRMDVLAPAERRRLMTEWNDTARGQDFTDVVERVRQVAARRPDAVALADDHGSITYATLLRRTAALTRRLREAGAGPGTLTAVLTDRAVEAPLAVLAVLGAGGAWVPLDPGAPRSRTAGLLQDSGARRILAHPRYLGLAAELAAEAGTGAEVIPIDGAEDPDGPLPPVPGGPDDLAYTIFTSGSTGRPKGAMVHRRGMVNHLLAKVEDLGMTEEDSVVQNAPLTFDISVWQMLAGLVTGGRVRLVGDDTALDPQALFGTAAAERITVLEVVPSLLRTALDSWDAGAPAVELPDLRWLMVTGEALPPDLCTRWFARHPHVPVVNAYGPTECSDDVTHAVIDAATPLGDVRVPIGRAVRNTRLYVLDERLQPVPVGVSGELYVGGTGVGLGYLDDPVRTAAAFVPDPFSDVPGDRLYRTGDRVRYLPDGQLEFLGRQDHQVKIRGQRIELGEVEAALRGVPGVTDCVVTVGTDPAGQSRLVGHLTGAVDPAQVRDRLTAVLPAAMVPAALVVMDALPLTPNGKVDRKALPAPDLSAAGDGGRAPRTPQEEILCTVFAEVLGLPRTGADDSFFDLGGHSLLATRLVNRIRTVLGVEIPVRALFETPTPAGLAASLPGAAGARAALAPAGRPERVPLSFAQRRLWFLNRFDGPGGAYNVPLALRLTGDLDREALREALADVVARHESLRTVFPEHDGDPHQQVLDPADARPDLPVVAATADGLDAALAAEASAGFDLLRERPLRATLFALDEREHVLLLVMHHIASDGASAGPLARDLASAYTARRSGRAPEWAPLPVQYADYSIWQREVLGGEDDPDSEVSRQLGFWRRTLAGLPDQLELPTDRPRPAVPTFRGGTVPVTVGPELHRGLVELARENGASLFMVVQAALAALLTRLGAGTDIPLGSPIAGRTDEALDDLVGFFVNTLVLRTDTSGNPTFRELVGRVRDVDLAAYSHQDMPFERLVEDLNPARSVSRHPLFQVVLALQNATDASHDLPGLGIESVPLGNGGAKFDLSISLSDLRAEDGGCEGIRGTVVHSTDLFDRETVERLVERLVRLLRAAVADPDAPIGTVELLDPAERELMLDGWNDTATEVPDTTLPRMFQEQAARTPGACALLHRGQELTYRELNARANRLARHLVALGAGPETFVAVALPRSADLVVTLLAVLKAGAAYVPVDTGYPAERIAFMLEDTAPALLVTDTATADGLPGAEHLPKLLVDDADTAARTAALADTDLTDGERLAPQHRNDPAYVIYTSGSTGRPKGVVIEHRSLTDYLVFAGADYEGVRGTALLHSPISFDLSVTATFVPLTVGGTVHVVDLDDARPDVVEALRERPCTFLKATPSHLPLLGALPPEFSPSAELLLGGELLLGEPVDEWRAEHPGTTVLNMYGPTETTVNCTEFRIEPGEEIPPGPLPIGRPLANTRLYVLDEGLRLVPPGAPGELYVAGAGLARGYLNRPGMTASRFVADPFGPAGTRMYRTGDVVRWNADGTLSFLRRVDDQVKLRGFRIELGEVEAVVTGHPAVARSTVIVREDRPGDQRLVAYAVPSPDGPAPSAAQLRAHTGAVLPEYMTPSEFVLLDELPLTPNGKVDRRALPAPDRGAPRDGRAPRTSRERVLCELFAEVLGLPEVGVDEGFFDLGGHSLLATRLISRVRSAFGTDLAIRTLFEAPTVAELAQRLGADDAGGAFDVLLPLRGRGTLPPLFCVHPASGFGWSYAGLMRHLGPDRPVYALQSRGIAEPCELPADVDRIAADYLEQVRAVRPSGPYHLLGWSFGGLVAHAMAVRLQAEGEEVALLAMLDSFPREPGEPDADAVLSEQEFLAGMLDLAGYDREAFAGRALEYADVTAILGREDGVLGSLEERHVAALYEVFENNSRLARRHLPGKYAGDLLFFEATEGKPADAPGPQVWGSFVGGRIESHPVACLHDDMTRTEPLAVIGRILAARLDGSPDGSPDGGHGDRPPAGP</sequence>
<feature type="domain" description="Carrier" evidence="7">
    <location>
        <begin position="3611"/>
        <end position="3686"/>
    </location>
</feature>
<comment type="cofactor">
    <cofactor evidence="1">
        <name>pantetheine 4'-phosphate</name>
        <dbReference type="ChEBI" id="CHEBI:47942"/>
    </cofactor>
</comment>
<dbReference type="Gene3D" id="2.30.38.10">
    <property type="entry name" value="Luciferase, Domain 3"/>
    <property type="match status" value="4"/>
</dbReference>
<dbReference type="PANTHER" id="PTHR45527">
    <property type="entry name" value="NONRIBOSOMAL PEPTIDE SYNTHETASE"/>
    <property type="match status" value="1"/>
</dbReference>
<dbReference type="InterPro" id="IPR029058">
    <property type="entry name" value="AB_hydrolase_fold"/>
</dbReference>
<dbReference type="Gene3D" id="3.30.300.30">
    <property type="match status" value="4"/>
</dbReference>
<dbReference type="InterPro" id="IPR010060">
    <property type="entry name" value="NRPS_synth"/>
</dbReference>
<feature type="domain" description="Carrier" evidence="7">
    <location>
        <begin position="4677"/>
        <end position="4752"/>
    </location>
</feature>
<dbReference type="Gene3D" id="3.40.50.980">
    <property type="match status" value="8"/>
</dbReference>
<feature type="region of interest" description="Disordered" evidence="6">
    <location>
        <begin position="5015"/>
        <end position="5035"/>
    </location>
</feature>
<dbReference type="SMART" id="SM00823">
    <property type="entry name" value="PKS_PP"/>
    <property type="match status" value="4"/>
</dbReference>
<evidence type="ECO:0000256" key="6">
    <source>
        <dbReference type="SAM" id="MobiDB-lite"/>
    </source>
</evidence>
<evidence type="ECO:0000256" key="3">
    <source>
        <dbReference type="ARBA" id="ARBA00022553"/>
    </source>
</evidence>